<keyword evidence="3" id="KW-0479">Metal-binding</keyword>
<evidence type="ECO:0000259" key="6">
    <source>
        <dbReference type="SMART" id="SM00849"/>
    </source>
</evidence>
<dbReference type="Gene3D" id="3.60.15.10">
    <property type="entry name" value="Ribonuclease Z/Hydroxyacylglutathione hydrolase-like"/>
    <property type="match status" value="1"/>
</dbReference>
<dbReference type="InterPro" id="IPR036866">
    <property type="entry name" value="RibonucZ/Hydroxyglut_hydro"/>
</dbReference>
<comment type="cofactor">
    <cofactor evidence="1">
        <name>Zn(2+)</name>
        <dbReference type="ChEBI" id="CHEBI:29105"/>
    </cofactor>
</comment>
<organism evidence="7 8">
    <name type="scientific">Epidermidibacterium keratini</name>
    <dbReference type="NCBI Taxonomy" id="1891644"/>
    <lineage>
        <taxon>Bacteria</taxon>
        <taxon>Bacillati</taxon>
        <taxon>Actinomycetota</taxon>
        <taxon>Actinomycetes</taxon>
        <taxon>Sporichthyales</taxon>
        <taxon>Sporichthyaceae</taxon>
        <taxon>Epidermidibacterium</taxon>
    </lineage>
</organism>
<evidence type="ECO:0000256" key="5">
    <source>
        <dbReference type="ARBA" id="ARBA00022833"/>
    </source>
</evidence>
<gene>
    <name evidence="7" type="ORF">EK0264_08990</name>
</gene>
<dbReference type="SUPFAM" id="SSF56281">
    <property type="entry name" value="Metallo-hydrolase/oxidoreductase"/>
    <property type="match status" value="1"/>
</dbReference>
<dbReference type="RefSeq" id="WP_159544850.1">
    <property type="nucleotide sequence ID" value="NZ_CP047156.1"/>
</dbReference>
<dbReference type="InterPro" id="IPR001279">
    <property type="entry name" value="Metallo-B-lactamas"/>
</dbReference>
<evidence type="ECO:0000256" key="1">
    <source>
        <dbReference type="ARBA" id="ARBA00001947"/>
    </source>
</evidence>
<dbReference type="EMBL" id="CP047156">
    <property type="protein sequence ID" value="QHC00402.1"/>
    <property type="molecule type" value="Genomic_DNA"/>
</dbReference>
<dbReference type="OrthoDB" id="3196337at2"/>
<reference evidence="7 8" key="1">
    <citation type="journal article" date="2018" name="Int. J. Syst. Evol. Microbiol.">
        <title>Epidermidibacterium keratini gen. nov., sp. nov., a member of the family Sporichthyaceae, isolated from keratin epidermis.</title>
        <authorList>
            <person name="Lee D.G."/>
            <person name="Trujillo M.E."/>
            <person name="Kang S."/>
            <person name="Nam J.J."/>
            <person name="Kim Y.J."/>
        </authorList>
    </citation>
    <scope>NUCLEOTIDE SEQUENCE [LARGE SCALE GENOMIC DNA]</scope>
    <source>
        <strain evidence="7 8">EPI-7</strain>
    </source>
</reference>
<dbReference type="InParanoid" id="A0A7L4YMX1"/>
<name>A0A7L4YMX1_9ACTN</name>
<dbReference type="GO" id="GO:0046872">
    <property type="term" value="F:metal ion binding"/>
    <property type="evidence" value="ECO:0007669"/>
    <property type="project" value="UniProtKB-KW"/>
</dbReference>
<dbReference type="KEGG" id="eke:EK0264_08990"/>
<sequence length="289" mass="31415">MADLIELGRHTTVLGGPDLGKYPSGNPLLVQGADSRVLIDSAVGVQLPEVDAVLLSHFHEDHTVGIGARPELPVQIHARDLAGVQTVEGFAAASGFPGEEYARELTEVFQHQGVAQAQPFADDAHWDLGGGVTITAVPLPGHTFGHSGFLIEPDGVFFTADVDLSSFGPFYGDVEASLTDTRESLARCSQVEAAHYATFHHKRVVEGRDELLRLLAAYADVLTRREQAVLDLLTEPRELDELVGQGIVYRPGKVPAYAVESERRMVARHLDELVLRGAVLHEDERYALM</sequence>
<keyword evidence="8" id="KW-1185">Reference proteome</keyword>
<dbReference type="Proteomes" id="UP000463857">
    <property type="component" value="Chromosome"/>
</dbReference>
<dbReference type="AlphaFoldDB" id="A0A7L4YMX1"/>
<accession>A0A7L4YMX1</accession>
<evidence type="ECO:0000256" key="3">
    <source>
        <dbReference type="ARBA" id="ARBA00022723"/>
    </source>
</evidence>
<dbReference type="GO" id="GO:0016787">
    <property type="term" value="F:hydrolase activity"/>
    <property type="evidence" value="ECO:0007669"/>
    <property type="project" value="UniProtKB-KW"/>
</dbReference>
<evidence type="ECO:0000256" key="2">
    <source>
        <dbReference type="ARBA" id="ARBA00007749"/>
    </source>
</evidence>
<comment type="similarity">
    <text evidence="2">Belongs to the metallo-beta-lactamase superfamily.</text>
</comment>
<keyword evidence="5" id="KW-0862">Zinc</keyword>
<dbReference type="PANTHER" id="PTHR42978">
    <property type="entry name" value="QUORUM-QUENCHING LACTONASE YTNP-RELATED-RELATED"/>
    <property type="match status" value="1"/>
</dbReference>
<dbReference type="PANTHER" id="PTHR42978:SF2">
    <property type="entry name" value="102 KBASES UNSTABLE REGION: FROM 1 TO 119443"/>
    <property type="match status" value="1"/>
</dbReference>
<dbReference type="InterPro" id="IPR051013">
    <property type="entry name" value="MBL_superfamily_lactonases"/>
</dbReference>
<evidence type="ECO:0000256" key="4">
    <source>
        <dbReference type="ARBA" id="ARBA00022801"/>
    </source>
</evidence>
<proteinExistence type="inferred from homology"/>
<dbReference type="Pfam" id="PF12706">
    <property type="entry name" value="Lactamase_B_2"/>
    <property type="match status" value="1"/>
</dbReference>
<protein>
    <submittedName>
        <fullName evidence="7">MBL fold metallo-hydrolase</fullName>
    </submittedName>
</protein>
<dbReference type="SMART" id="SM00849">
    <property type="entry name" value="Lactamase_B"/>
    <property type="match status" value="1"/>
</dbReference>
<evidence type="ECO:0000313" key="8">
    <source>
        <dbReference type="Proteomes" id="UP000463857"/>
    </source>
</evidence>
<feature type="domain" description="Metallo-beta-lactamase" evidence="6">
    <location>
        <begin position="24"/>
        <end position="200"/>
    </location>
</feature>
<keyword evidence="4 7" id="KW-0378">Hydrolase</keyword>
<evidence type="ECO:0000313" key="7">
    <source>
        <dbReference type="EMBL" id="QHC00402.1"/>
    </source>
</evidence>